<dbReference type="AlphaFoldDB" id="B8AGC0"/>
<feature type="region of interest" description="Disordered" evidence="1">
    <location>
        <begin position="1"/>
        <end position="52"/>
    </location>
</feature>
<accession>B8AGC0</accession>
<evidence type="ECO:0000256" key="1">
    <source>
        <dbReference type="SAM" id="MobiDB-lite"/>
    </source>
</evidence>
<proteinExistence type="predicted"/>
<evidence type="ECO:0000313" key="2">
    <source>
        <dbReference type="EMBL" id="EEC73035.1"/>
    </source>
</evidence>
<keyword evidence="3" id="KW-1185">Reference proteome</keyword>
<dbReference type="Gramene" id="BGIOSGA008076-TA">
    <property type="protein sequence ID" value="BGIOSGA008076-PA"/>
    <property type="gene ID" value="BGIOSGA008076"/>
</dbReference>
<protein>
    <submittedName>
        <fullName evidence="2">Uncharacterized protein</fullName>
    </submittedName>
</protein>
<dbReference type="HOGENOM" id="CLU_2053543_0_0_1"/>
<name>B8AGC0_ORYSI</name>
<reference evidence="2 3" key="1">
    <citation type="journal article" date="2005" name="PLoS Biol.">
        <title>The genomes of Oryza sativa: a history of duplications.</title>
        <authorList>
            <person name="Yu J."/>
            <person name="Wang J."/>
            <person name="Lin W."/>
            <person name="Li S."/>
            <person name="Li H."/>
            <person name="Zhou J."/>
            <person name="Ni P."/>
            <person name="Dong W."/>
            <person name="Hu S."/>
            <person name="Zeng C."/>
            <person name="Zhang J."/>
            <person name="Zhang Y."/>
            <person name="Li R."/>
            <person name="Xu Z."/>
            <person name="Li S."/>
            <person name="Li X."/>
            <person name="Zheng H."/>
            <person name="Cong L."/>
            <person name="Lin L."/>
            <person name="Yin J."/>
            <person name="Geng J."/>
            <person name="Li G."/>
            <person name="Shi J."/>
            <person name="Liu J."/>
            <person name="Lv H."/>
            <person name="Li J."/>
            <person name="Wang J."/>
            <person name="Deng Y."/>
            <person name="Ran L."/>
            <person name="Shi X."/>
            <person name="Wang X."/>
            <person name="Wu Q."/>
            <person name="Li C."/>
            <person name="Ren X."/>
            <person name="Wang J."/>
            <person name="Wang X."/>
            <person name="Li D."/>
            <person name="Liu D."/>
            <person name="Zhang X."/>
            <person name="Ji Z."/>
            <person name="Zhao W."/>
            <person name="Sun Y."/>
            <person name="Zhang Z."/>
            <person name="Bao J."/>
            <person name="Han Y."/>
            <person name="Dong L."/>
            <person name="Ji J."/>
            <person name="Chen P."/>
            <person name="Wu S."/>
            <person name="Liu J."/>
            <person name="Xiao Y."/>
            <person name="Bu D."/>
            <person name="Tan J."/>
            <person name="Yang L."/>
            <person name="Ye C."/>
            <person name="Zhang J."/>
            <person name="Xu J."/>
            <person name="Zhou Y."/>
            <person name="Yu Y."/>
            <person name="Zhang B."/>
            <person name="Zhuang S."/>
            <person name="Wei H."/>
            <person name="Liu B."/>
            <person name="Lei M."/>
            <person name="Yu H."/>
            <person name="Li Y."/>
            <person name="Xu H."/>
            <person name="Wei S."/>
            <person name="He X."/>
            <person name="Fang L."/>
            <person name="Zhang Z."/>
            <person name="Zhang Y."/>
            <person name="Huang X."/>
            <person name="Su Z."/>
            <person name="Tong W."/>
            <person name="Li J."/>
            <person name="Tong Z."/>
            <person name="Li S."/>
            <person name="Ye J."/>
            <person name="Wang L."/>
            <person name="Fang L."/>
            <person name="Lei T."/>
            <person name="Chen C."/>
            <person name="Chen H."/>
            <person name="Xu Z."/>
            <person name="Li H."/>
            <person name="Huang H."/>
            <person name="Zhang F."/>
            <person name="Xu H."/>
            <person name="Li N."/>
            <person name="Zhao C."/>
            <person name="Li S."/>
            <person name="Dong L."/>
            <person name="Huang Y."/>
            <person name="Li L."/>
            <person name="Xi Y."/>
            <person name="Qi Q."/>
            <person name="Li W."/>
            <person name="Zhang B."/>
            <person name="Hu W."/>
            <person name="Zhang Y."/>
            <person name="Tian X."/>
            <person name="Jiao Y."/>
            <person name="Liang X."/>
            <person name="Jin J."/>
            <person name="Gao L."/>
            <person name="Zheng W."/>
            <person name="Hao B."/>
            <person name="Liu S."/>
            <person name="Wang W."/>
            <person name="Yuan L."/>
            <person name="Cao M."/>
            <person name="McDermott J."/>
            <person name="Samudrala R."/>
            <person name="Wang J."/>
            <person name="Wong G.K."/>
            <person name="Yang H."/>
        </authorList>
    </citation>
    <scope>NUCLEOTIDE SEQUENCE [LARGE SCALE GENOMIC DNA]</scope>
    <source>
        <strain evidence="3">cv. 93-11</strain>
    </source>
</reference>
<sequence>MSSRAAAAELNPERRRGRRHPGSSSRAADVSPPASPRSHTTAHGRLPPYVAAPPLAKRAAPAGGARAVAAAVDGDAARAAVGMGMGRRRRMGEGSGVWREGEKDEGEEGGVEADMWVQLS</sequence>
<feature type="region of interest" description="Disordered" evidence="1">
    <location>
        <begin position="88"/>
        <end position="120"/>
    </location>
</feature>
<evidence type="ECO:0000313" key="3">
    <source>
        <dbReference type="Proteomes" id="UP000007015"/>
    </source>
</evidence>
<dbReference type="EMBL" id="CM000127">
    <property type="protein sequence ID" value="EEC73035.1"/>
    <property type="molecule type" value="Genomic_DNA"/>
</dbReference>
<gene>
    <name evidence="2" type="ORF">OsI_06976</name>
</gene>
<dbReference type="Proteomes" id="UP000007015">
    <property type="component" value="Chromosome 2"/>
</dbReference>
<organism evidence="2 3">
    <name type="scientific">Oryza sativa subsp. indica</name>
    <name type="common">Rice</name>
    <dbReference type="NCBI Taxonomy" id="39946"/>
    <lineage>
        <taxon>Eukaryota</taxon>
        <taxon>Viridiplantae</taxon>
        <taxon>Streptophyta</taxon>
        <taxon>Embryophyta</taxon>
        <taxon>Tracheophyta</taxon>
        <taxon>Spermatophyta</taxon>
        <taxon>Magnoliopsida</taxon>
        <taxon>Liliopsida</taxon>
        <taxon>Poales</taxon>
        <taxon>Poaceae</taxon>
        <taxon>BOP clade</taxon>
        <taxon>Oryzoideae</taxon>
        <taxon>Oryzeae</taxon>
        <taxon>Oryzinae</taxon>
        <taxon>Oryza</taxon>
        <taxon>Oryza sativa</taxon>
    </lineage>
</organism>